<keyword evidence="1" id="KW-0812">Transmembrane</keyword>
<gene>
    <name evidence="2" type="ORF">QFZ26_001568</name>
</gene>
<accession>A0ABU0R7F2</accession>
<dbReference type="EMBL" id="JAUSYY010000001">
    <property type="protein sequence ID" value="MDQ0894013.1"/>
    <property type="molecule type" value="Genomic_DNA"/>
</dbReference>
<feature type="transmembrane region" description="Helical" evidence="1">
    <location>
        <begin position="195"/>
        <end position="218"/>
    </location>
</feature>
<feature type="transmembrane region" description="Helical" evidence="1">
    <location>
        <begin position="30"/>
        <end position="49"/>
    </location>
</feature>
<keyword evidence="1" id="KW-1133">Transmembrane helix</keyword>
<reference evidence="2 3" key="1">
    <citation type="submission" date="2023-07" db="EMBL/GenBank/DDBJ databases">
        <title>Comparative genomics of wheat-associated soil bacteria to identify genetic determinants of phenazine resistance.</title>
        <authorList>
            <person name="Mouncey N."/>
        </authorList>
    </citation>
    <scope>NUCLEOTIDE SEQUENCE [LARGE SCALE GENOMIC DNA]</scope>
    <source>
        <strain evidence="2 3">V3I3</strain>
    </source>
</reference>
<feature type="transmembrane region" description="Helical" evidence="1">
    <location>
        <begin position="96"/>
        <end position="115"/>
    </location>
</feature>
<sequence>MAEAAEPRGEAGDVRAAAPASRRLRLRREAWGFAIGSVCFLVGAVPFYAEWAGAVVVGVTFFIGSLFFTAAGFIQLSLSGRRPPRRGTNQADRYDWWAAAIQFAGTLFFNVSTWQALAAAIRDPNEIGAGWRPDAFGSAAFLISSALAVVATKDRGELWDRDARSWHGTLLNMLGSIAFGVSAVGAFVSPRTDDFVSLFWANLGTLIGALCFLVAALLSRRAIDVDEPAAAN</sequence>
<organism evidence="2 3">
    <name type="scientific">Agromyces ramosus</name>
    <dbReference type="NCBI Taxonomy" id="33879"/>
    <lineage>
        <taxon>Bacteria</taxon>
        <taxon>Bacillati</taxon>
        <taxon>Actinomycetota</taxon>
        <taxon>Actinomycetes</taxon>
        <taxon>Micrococcales</taxon>
        <taxon>Microbacteriaceae</taxon>
        <taxon>Agromyces</taxon>
    </lineage>
</organism>
<evidence type="ECO:0000256" key="1">
    <source>
        <dbReference type="SAM" id="Phobius"/>
    </source>
</evidence>
<proteinExistence type="predicted"/>
<feature type="transmembrane region" description="Helical" evidence="1">
    <location>
        <begin position="55"/>
        <end position="76"/>
    </location>
</feature>
<evidence type="ECO:0008006" key="4">
    <source>
        <dbReference type="Google" id="ProtNLM"/>
    </source>
</evidence>
<name>A0ABU0R7F2_9MICO</name>
<evidence type="ECO:0000313" key="2">
    <source>
        <dbReference type="EMBL" id="MDQ0894013.1"/>
    </source>
</evidence>
<protein>
    <recommendedName>
        <fullName evidence="4">YrhK-like protein</fullName>
    </recommendedName>
</protein>
<comment type="caution">
    <text evidence="2">The sequence shown here is derived from an EMBL/GenBank/DDBJ whole genome shotgun (WGS) entry which is preliminary data.</text>
</comment>
<keyword evidence="1" id="KW-0472">Membrane</keyword>
<keyword evidence="3" id="KW-1185">Reference proteome</keyword>
<feature type="transmembrane region" description="Helical" evidence="1">
    <location>
        <begin position="171"/>
        <end position="189"/>
    </location>
</feature>
<dbReference type="Proteomes" id="UP001239083">
    <property type="component" value="Unassembled WGS sequence"/>
</dbReference>
<evidence type="ECO:0000313" key="3">
    <source>
        <dbReference type="Proteomes" id="UP001239083"/>
    </source>
</evidence>
<feature type="transmembrane region" description="Helical" evidence="1">
    <location>
        <begin position="135"/>
        <end position="151"/>
    </location>
</feature>